<dbReference type="InterPro" id="IPR041675">
    <property type="entry name" value="PH_5"/>
</dbReference>
<feature type="region of interest" description="Disordered" evidence="3">
    <location>
        <begin position="838"/>
        <end position="921"/>
    </location>
</feature>
<feature type="region of interest" description="Disordered" evidence="3">
    <location>
        <begin position="674"/>
        <end position="697"/>
    </location>
</feature>
<evidence type="ECO:0000259" key="6">
    <source>
        <dbReference type="PROSITE" id="PS50219"/>
    </source>
</evidence>
<protein>
    <submittedName>
        <fullName evidence="7">Dbl domain-containing protein</fullName>
    </submittedName>
</protein>
<feature type="domain" description="DH" evidence="5">
    <location>
        <begin position="641"/>
        <end position="969"/>
    </location>
</feature>
<name>A0A1Q3ESD6_LENED</name>
<dbReference type="SUPFAM" id="SSF48065">
    <property type="entry name" value="DBL homology domain (DH-domain)"/>
    <property type="match status" value="2"/>
</dbReference>
<dbReference type="PANTHER" id="PTHR46572:SF1">
    <property type="entry name" value="RHO1 GUANINE NUCLEOTIDE EXCHANGE FACTOR TUS1"/>
    <property type="match status" value="1"/>
</dbReference>
<dbReference type="CDD" id="cd00160">
    <property type="entry name" value="RhoGEF"/>
    <property type="match status" value="1"/>
</dbReference>
<dbReference type="SUPFAM" id="SSF50729">
    <property type="entry name" value="PH domain-like"/>
    <property type="match status" value="1"/>
</dbReference>
<dbReference type="PROSITE" id="PS50010">
    <property type="entry name" value="DH_2"/>
    <property type="match status" value="2"/>
</dbReference>
<dbReference type="GO" id="GO:0005085">
    <property type="term" value="F:guanyl-nucleotide exchange factor activity"/>
    <property type="evidence" value="ECO:0007669"/>
    <property type="project" value="UniProtKB-KW"/>
</dbReference>
<feature type="compositionally biased region" description="Low complexity" evidence="3">
    <location>
        <begin position="144"/>
        <end position="166"/>
    </location>
</feature>
<dbReference type="Pfam" id="PF00780">
    <property type="entry name" value="CNH"/>
    <property type="match status" value="1"/>
</dbReference>
<evidence type="ECO:0000259" key="5">
    <source>
        <dbReference type="PROSITE" id="PS50010"/>
    </source>
</evidence>
<dbReference type="SMART" id="SM00233">
    <property type="entry name" value="PH"/>
    <property type="match status" value="1"/>
</dbReference>
<feature type="region of interest" description="Disordered" evidence="3">
    <location>
        <begin position="1310"/>
        <end position="1376"/>
    </location>
</feature>
<dbReference type="Gene3D" id="1.20.900.10">
    <property type="entry name" value="Dbl homology (DH) domain"/>
    <property type="match status" value="2"/>
</dbReference>
<feature type="compositionally biased region" description="Polar residues" evidence="3">
    <location>
        <begin position="235"/>
        <end position="249"/>
    </location>
</feature>
<comment type="caution">
    <text evidence="7">The sequence shown here is derived from an EMBL/GenBank/DDBJ whole genome shotgun (WGS) entry which is preliminary data.</text>
</comment>
<evidence type="ECO:0000256" key="3">
    <source>
        <dbReference type="SAM" id="MobiDB-lite"/>
    </source>
</evidence>
<dbReference type="SMART" id="SM00036">
    <property type="entry name" value="CNH"/>
    <property type="match status" value="1"/>
</dbReference>
<feature type="compositionally biased region" description="Low complexity" evidence="3">
    <location>
        <begin position="1326"/>
        <end position="1355"/>
    </location>
</feature>
<feature type="domain" description="CNH" evidence="6">
    <location>
        <begin position="1460"/>
        <end position="1769"/>
    </location>
</feature>
<dbReference type="InterPro" id="IPR011993">
    <property type="entry name" value="PH-like_dom_sf"/>
</dbReference>
<feature type="domain" description="PH" evidence="4">
    <location>
        <begin position="1239"/>
        <end position="1408"/>
    </location>
</feature>
<feature type="region of interest" description="Disordered" evidence="3">
    <location>
        <begin position="42"/>
        <end position="85"/>
    </location>
</feature>
<keyword evidence="1" id="KW-0597">Phosphoprotein</keyword>
<dbReference type="PROSITE" id="PS50219">
    <property type="entry name" value="CNH"/>
    <property type="match status" value="1"/>
</dbReference>
<dbReference type="EMBL" id="BDGU01001558">
    <property type="protein sequence ID" value="GAW10082.1"/>
    <property type="molecule type" value="Genomic_DNA"/>
</dbReference>
<dbReference type="InterPro" id="IPR000219">
    <property type="entry name" value="DH_dom"/>
</dbReference>
<feature type="compositionally biased region" description="Polar residues" evidence="3">
    <location>
        <begin position="903"/>
        <end position="921"/>
    </location>
</feature>
<dbReference type="InterPro" id="IPR001180">
    <property type="entry name" value="CNH_dom"/>
</dbReference>
<feature type="compositionally biased region" description="Polar residues" evidence="3">
    <location>
        <begin position="687"/>
        <end position="697"/>
    </location>
</feature>
<evidence type="ECO:0000256" key="1">
    <source>
        <dbReference type="ARBA" id="ARBA00022553"/>
    </source>
</evidence>
<dbReference type="CDD" id="cd04435">
    <property type="entry name" value="DEP_fRom2"/>
    <property type="match status" value="1"/>
</dbReference>
<organism evidence="7 8">
    <name type="scientific">Lentinula edodes</name>
    <name type="common">Shiitake mushroom</name>
    <name type="synonym">Lentinus edodes</name>
    <dbReference type="NCBI Taxonomy" id="5353"/>
    <lineage>
        <taxon>Eukaryota</taxon>
        <taxon>Fungi</taxon>
        <taxon>Dikarya</taxon>
        <taxon>Basidiomycota</taxon>
        <taxon>Agaricomycotina</taxon>
        <taxon>Agaricomycetes</taxon>
        <taxon>Agaricomycetidae</taxon>
        <taxon>Agaricales</taxon>
        <taxon>Marasmiineae</taxon>
        <taxon>Omphalotaceae</taxon>
        <taxon>Lentinula</taxon>
    </lineage>
</organism>
<feature type="compositionally biased region" description="Low complexity" evidence="3">
    <location>
        <begin position="259"/>
        <end position="274"/>
    </location>
</feature>
<evidence type="ECO:0000313" key="7">
    <source>
        <dbReference type="EMBL" id="GAW10082.1"/>
    </source>
</evidence>
<evidence type="ECO:0000313" key="8">
    <source>
        <dbReference type="Proteomes" id="UP000188533"/>
    </source>
</evidence>
<dbReference type="InterPro" id="IPR035899">
    <property type="entry name" value="DBL_dom_sf"/>
</dbReference>
<feature type="region of interest" description="Disordered" evidence="3">
    <location>
        <begin position="348"/>
        <end position="368"/>
    </location>
</feature>
<gene>
    <name evidence="7" type="ORF">LENED_012312</name>
</gene>
<dbReference type="Pfam" id="PF00621">
    <property type="entry name" value="RhoGEF"/>
    <property type="match status" value="3"/>
</dbReference>
<dbReference type="Gene3D" id="2.30.29.30">
    <property type="entry name" value="Pleckstrin-homology domain (PH domain)/Phosphotyrosine-binding domain (PTB)"/>
    <property type="match status" value="1"/>
</dbReference>
<keyword evidence="8" id="KW-1185">Reference proteome</keyword>
<dbReference type="InterPro" id="IPR052233">
    <property type="entry name" value="Rho-type_GEFs"/>
</dbReference>
<reference evidence="7 8" key="1">
    <citation type="submission" date="2016-08" db="EMBL/GenBank/DDBJ databases">
        <authorList>
            <consortium name="Lentinula edodes genome sequencing consortium"/>
            <person name="Sakamoto Y."/>
            <person name="Nakade K."/>
            <person name="Sato S."/>
            <person name="Yoshida Y."/>
            <person name="Miyazaki K."/>
            <person name="Natsume S."/>
            <person name="Konno N."/>
        </authorList>
    </citation>
    <scope>NUCLEOTIDE SEQUENCE [LARGE SCALE GENOMIC DNA]</scope>
    <source>
        <strain evidence="7 8">NBRC 111202</strain>
    </source>
</reference>
<dbReference type="InterPro" id="IPR001849">
    <property type="entry name" value="PH_domain"/>
</dbReference>
<evidence type="ECO:0000256" key="2">
    <source>
        <dbReference type="ARBA" id="ARBA00022658"/>
    </source>
</evidence>
<accession>A0A1Q3ESD6</accession>
<proteinExistence type="predicted"/>
<reference evidence="7 8" key="2">
    <citation type="submission" date="2017-02" db="EMBL/GenBank/DDBJ databases">
        <title>A genome survey and senescence transcriptome analysis in Lentinula edodes.</title>
        <authorList>
            <person name="Sakamoto Y."/>
            <person name="Nakade K."/>
            <person name="Sato S."/>
            <person name="Yoshida Y."/>
            <person name="Miyazaki K."/>
            <person name="Natsume S."/>
            <person name="Konno N."/>
        </authorList>
    </citation>
    <scope>NUCLEOTIDE SEQUENCE [LARGE SCALE GENOMIC DNA]</scope>
    <source>
        <strain evidence="7 8">NBRC 111202</strain>
    </source>
</reference>
<feature type="region of interest" description="Disordered" evidence="3">
    <location>
        <begin position="133"/>
        <end position="219"/>
    </location>
</feature>
<feature type="compositionally biased region" description="Pro residues" evidence="3">
    <location>
        <begin position="64"/>
        <end position="79"/>
    </location>
</feature>
<dbReference type="Pfam" id="PF15405">
    <property type="entry name" value="PH_5"/>
    <property type="match status" value="1"/>
</dbReference>
<feature type="compositionally biased region" description="Low complexity" evidence="3">
    <location>
        <begin position="838"/>
        <end position="888"/>
    </location>
</feature>
<dbReference type="STRING" id="5353.A0A1Q3ESD6"/>
<feature type="domain" description="DH" evidence="5">
    <location>
        <begin position="1013"/>
        <end position="1204"/>
    </location>
</feature>
<feature type="region of interest" description="Disordered" evidence="3">
    <location>
        <begin position="235"/>
        <end position="274"/>
    </location>
</feature>
<dbReference type="Proteomes" id="UP000188533">
    <property type="component" value="Unassembled WGS sequence"/>
</dbReference>
<dbReference type="PANTHER" id="PTHR46572">
    <property type="entry name" value="RHO1 GDP-GTP EXCHANGE PROTEIN 1-RELATED"/>
    <property type="match status" value="1"/>
</dbReference>
<dbReference type="PROSITE" id="PS50003">
    <property type="entry name" value="PH_DOMAIN"/>
    <property type="match status" value="1"/>
</dbReference>
<evidence type="ECO:0000259" key="4">
    <source>
        <dbReference type="PROSITE" id="PS50003"/>
    </source>
</evidence>
<feature type="region of interest" description="Disordered" evidence="3">
    <location>
        <begin position="586"/>
        <end position="606"/>
    </location>
</feature>
<keyword evidence="2" id="KW-0344">Guanine-nucleotide releasing factor</keyword>
<dbReference type="SMART" id="SM00325">
    <property type="entry name" value="RhoGEF"/>
    <property type="match status" value="2"/>
</dbReference>
<sequence length="1864" mass="202671">MLRYIKTTELEALNHNDRMSNNHVYADYSDYAAYASYTDEIPEYSPNPTPTSALNSNASISNTPTPPYTSPPPPPPPPSASLISTLPEFSEGRTDDELETLYDKVWTGYGAGDLRNFENGAGIEGSGYGDGYGAGPSSPTSRNSSYLASPTSTTSYSSANSISMATNGSATPSSVPRPPSLPGSSIAYPPTPRSSRPLPLPPGAHGPPSATIPPSLSSASVPAHSAAASIFRNSVASGSDGRSTPTLDSPLSARGRQLPTAPGASSATSPASSNISPAGYFESVPGVPLNSGGLVPPPPPLGLGNGLGLTSGSPLSAGLNSAGIEFSSAGLDSGSAAIYSSGYASSEDPYGTGGNHTPVAGGSSSATLRHNNIDEHSWEDEIHAGPSHLGFASPQSYEQYEQFTSPHTYDEYEGYIDDDASSSSSSFASRYVNFSLLSHIAVQLKDKVPRGTHVKGSIPYPGGFTGKDIVSTIQSLIQRELLINHGVSTSDRRAALQVARSLHSQLFFYEVEWGGRVLQDGVEDVYMFLDDLDGGAGSSSAQPSSPSELTELPTGIITALTKCYSPDCMEGMTCYSPRCPRKGDSILGPSTNSLSRGGGSLVASDPRLSSSTISKVRDRGEEWINSVPSEVLVNLPESEVNRQTIIHKLISKEEQFLADLDTIEAVFIRPLRESNPPVIKSRPGGPASSSPTSISNPQLTQLNALNSTYGSNGSNGIHPYAIGNGVNGGGYPNGNVQNGSGSEDREALFSFIDVVFNNILDLRETNRRLLEILYVRQREQSPIIQRIGDIFLEAATELFRVAYPTYIGGWPQAERRLREEYESNGEWRTWVEQAARQAQQLTSNSNSSSANSQPVVSTSVYPSSSLPYGSSSDSSSSVYGDSSSSSSSPETSGVMPTVAVNPSGPSVTSPTGNLNSSSSNAAPRLDLKHYLTRPSEHLQKYPVLLTAILNETAEGNPDAEFLQEAIEALGGLQTVAQLRTFQQAMGRGIPGKWEWHDLVSKESRESLERRECKRQSIIFELIKGEMAYAKDLENIAIMYIRPLREADPPIIPRDRLESFITDVFHNFAELHAHHQRLVEKFHEVQTEEFPVIRSVTAAVFDAALNFREAYMEYIPNYPIAAYRIDDEMANNPAFKAFVDQCVRHPDAHRLDMKNFINRPIPRLLRYELLLKGILDETPEGHEDRIEIPQVLDVIKAIGKDTEPGVVSAKQKVELWSYNSNIVFKPGEWIDMDLLDKNRSLIHTGRLLRQPDGGLEWSGWSELFVLLFDNYLVMTKARAKDDITKYFVNRRPIPLDLLTLVNFTDPPTQRGAGLLRNLRGGERHNTSDTSPSPLTTSSSTGASGLSSSTSTAGPGTSAPPPGDTSRTDSRSVYPCTIHHNGRMGGNYILYAESASARSEWKEKLEEAVGLRKVVQESNKVFEIETLSSDTFLVPSMGLGADRGERGAAGGGLGPSYENAFTGKVTCSVPFNTPDGRGLVAIGCAEGVWIGFRHDSRSMRRVLHLKMVTQCAMLEDFGIFLVLADKSLFAYHIEALVPSSPSSSHSSQTPQKLSGNKDVYFFSVGTLHGRTLVIYMKKKGLDSIFHVVEPVVERINERSKAPQGLMGSRFGFRQAKSDWFRAYREFFLPSESYDLIFLKVKIAILCAKGFEIMDLMDLQSVTIPQREDPRHAPLAKRWESCKPLGMFRSTDEEFLLCYTEFGLYVNKHGDPSRHTGSIEWEGTAERVALHPPYILLFDTRFIEVRHVQTGRLAQIIPGHDVRCLWDGRGVNIPAPQTPSGPNDSDEHIVQEARVHAVMNAADASVRNGYGGGMKSRAVAQHVFELIPTIPLYLPGSLASPSTMTYFPQSFSPPHSPTLRPNTIYRS</sequence>